<dbReference type="CDD" id="cd06550">
    <property type="entry name" value="TM_ABC_iron-siderophores_like"/>
    <property type="match status" value="1"/>
</dbReference>
<name>A0A4Q0XW53_9BACT</name>
<reference evidence="9 10" key="1">
    <citation type="submission" date="2017-10" db="EMBL/GenBank/DDBJ databases">
        <title>Genomics of the genus Arcobacter.</title>
        <authorList>
            <person name="Perez-Cataluna A."/>
            <person name="Figueras M.J."/>
        </authorList>
    </citation>
    <scope>NUCLEOTIDE SEQUENCE [LARGE SCALE GENOMIC DNA]</scope>
    <source>
        <strain evidence="9 10">CECT 8987</strain>
    </source>
</reference>
<dbReference type="GO" id="GO:0033214">
    <property type="term" value="P:siderophore-iron import into cell"/>
    <property type="evidence" value="ECO:0007669"/>
    <property type="project" value="TreeGrafter"/>
</dbReference>
<keyword evidence="6 8" id="KW-1133">Transmembrane helix</keyword>
<dbReference type="GO" id="GO:0005886">
    <property type="term" value="C:plasma membrane"/>
    <property type="evidence" value="ECO:0007669"/>
    <property type="project" value="UniProtKB-SubCell"/>
</dbReference>
<dbReference type="GO" id="GO:0022857">
    <property type="term" value="F:transmembrane transporter activity"/>
    <property type="evidence" value="ECO:0007669"/>
    <property type="project" value="InterPro"/>
</dbReference>
<keyword evidence="10" id="KW-1185">Reference proteome</keyword>
<dbReference type="PANTHER" id="PTHR30472:SF70">
    <property type="entry name" value="MOLYBDATE IMPORT SYSTEM PERMEASE PROTEIN MOLB"/>
    <property type="match status" value="1"/>
</dbReference>
<proteinExistence type="inferred from homology"/>
<gene>
    <name evidence="9" type="ORF">CRV04_02565</name>
</gene>
<dbReference type="RefSeq" id="WP_128995050.1">
    <property type="nucleotide sequence ID" value="NZ_PDKN01000001.1"/>
</dbReference>
<keyword evidence="3" id="KW-0813">Transport</keyword>
<evidence type="ECO:0000256" key="7">
    <source>
        <dbReference type="ARBA" id="ARBA00023136"/>
    </source>
</evidence>
<keyword evidence="5 8" id="KW-0812">Transmembrane</keyword>
<evidence type="ECO:0000256" key="1">
    <source>
        <dbReference type="ARBA" id="ARBA00004651"/>
    </source>
</evidence>
<sequence length="331" mass="36121">MKSILVLFFLLIILAVCSLSLGQYEIQTMQIVQFFLFKLGLADVENAQLLQNILIEIRFPRVIASILIGASLAISGVAFQSMFKNPLVSPGILGVLSGASFGAALGMIFFKDFLLIQASSFVFGILAVFIALFISFFNKQNQLILLILGGVVSSAFFSSMLSITKYMADPYDELPAIVYWLMGSLALIDKETIYLVTVPILLGIFLMIFLSKYLNILSLGDEEAKSLGINVKLTRFIIILIATFISAFTVVLAGMIGWVGLVIPHIARLLFGSNNILIVPISALLGGIYLLIIDNVSRTLFSVEIPIGILTSLIGIPFFAYALKNVKKGWG</sequence>
<accession>A0A4Q0XW53</accession>
<dbReference type="InterPro" id="IPR000522">
    <property type="entry name" value="ABC_transptr_permease_BtuC"/>
</dbReference>
<dbReference type="Proteomes" id="UP000290657">
    <property type="component" value="Unassembled WGS sequence"/>
</dbReference>
<organism evidence="9 10">
    <name type="scientific">Candidatus Marinarcus aquaticus</name>
    <dbReference type="NCBI Taxonomy" id="2044504"/>
    <lineage>
        <taxon>Bacteria</taxon>
        <taxon>Pseudomonadati</taxon>
        <taxon>Campylobacterota</taxon>
        <taxon>Epsilonproteobacteria</taxon>
        <taxon>Campylobacterales</taxon>
        <taxon>Arcobacteraceae</taxon>
        <taxon>Candidatus Marinarcus</taxon>
    </lineage>
</organism>
<dbReference type="PANTHER" id="PTHR30472">
    <property type="entry name" value="FERRIC ENTEROBACTIN TRANSPORT SYSTEM PERMEASE PROTEIN"/>
    <property type="match status" value="1"/>
</dbReference>
<feature type="transmembrane region" description="Helical" evidence="8">
    <location>
        <begin position="193"/>
        <end position="216"/>
    </location>
</feature>
<feature type="transmembrane region" description="Helical" evidence="8">
    <location>
        <begin position="305"/>
        <end position="323"/>
    </location>
</feature>
<dbReference type="EMBL" id="PDKN01000001">
    <property type="protein sequence ID" value="RXJ60914.1"/>
    <property type="molecule type" value="Genomic_DNA"/>
</dbReference>
<evidence type="ECO:0000256" key="2">
    <source>
        <dbReference type="ARBA" id="ARBA00007935"/>
    </source>
</evidence>
<evidence type="ECO:0000256" key="6">
    <source>
        <dbReference type="ARBA" id="ARBA00022989"/>
    </source>
</evidence>
<evidence type="ECO:0000256" key="8">
    <source>
        <dbReference type="SAM" id="Phobius"/>
    </source>
</evidence>
<comment type="caution">
    <text evidence="9">The sequence shown here is derived from an EMBL/GenBank/DDBJ whole genome shotgun (WGS) entry which is preliminary data.</text>
</comment>
<dbReference type="OrthoDB" id="9782305at2"/>
<dbReference type="InterPro" id="IPR037294">
    <property type="entry name" value="ABC_BtuC-like"/>
</dbReference>
<feature type="transmembrane region" description="Helical" evidence="8">
    <location>
        <begin position="275"/>
        <end position="293"/>
    </location>
</feature>
<evidence type="ECO:0000256" key="5">
    <source>
        <dbReference type="ARBA" id="ARBA00022692"/>
    </source>
</evidence>
<dbReference type="SUPFAM" id="SSF81345">
    <property type="entry name" value="ABC transporter involved in vitamin B12 uptake, BtuC"/>
    <property type="match status" value="1"/>
</dbReference>
<feature type="transmembrane region" description="Helical" evidence="8">
    <location>
        <begin position="91"/>
        <end position="110"/>
    </location>
</feature>
<keyword evidence="7 8" id="KW-0472">Membrane</keyword>
<dbReference type="Pfam" id="PF01032">
    <property type="entry name" value="FecCD"/>
    <property type="match status" value="1"/>
</dbReference>
<evidence type="ECO:0000256" key="4">
    <source>
        <dbReference type="ARBA" id="ARBA00022475"/>
    </source>
</evidence>
<protein>
    <submittedName>
        <fullName evidence="9">ABC transporter permease</fullName>
    </submittedName>
</protein>
<feature type="transmembrane region" description="Helical" evidence="8">
    <location>
        <begin position="116"/>
        <end position="136"/>
    </location>
</feature>
<keyword evidence="4" id="KW-1003">Cell membrane</keyword>
<comment type="similarity">
    <text evidence="2">Belongs to the binding-protein-dependent transport system permease family. FecCD subfamily.</text>
</comment>
<feature type="transmembrane region" description="Helical" evidence="8">
    <location>
        <begin position="143"/>
        <end position="164"/>
    </location>
</feature>
<dbReference type="AlphaFoldDB" id="A0A4Q0XW53"/>
<evidence type="ECO:0000313" key="9">
    <source>
        <dbReference type="EMBL" id="RXJ60914.1"/>
    </source>
</evidence>
<feature type="transmembrane region" description="Helical" evidence="8">
    <location>
        <begin position="236"/>
        <end position="263"/>
    </location>
</feature>
<dbReference type="Gene3D" id="1.10.3470.10">
    <property type="entry name" value="ABC transporter involved in vitamin B12 uptake, BtuC"/>
    <property type="match status" value="1"/>
</dbReference>
<evidence type="ECO:0000256" key="3">
    <source>
        <dbReference type="ARBA" id="ARBA00022448"/>
    </source>
</evidence>
<evidence type="ECO:0000313" key="10">
    <source>
        <dbReference type="Proteomes" id="UP000290657"/>
    </source>
</evidence>
<feature type="transmembrane region" description="Helical" evidence="8">
    <location>
        <begin position="59"/>
        <end position="79"/>
    </location>
</feature>
<comment type="subcellular location">
    <subcellularLocation>
        <location evidence="1">Cell membrane</location>
        <topology evidence="1">Multi-pass membrane protein</topology>
    </subcellularLocation>
</comment>
<dbReference type="FunFam" id="1.10.3470.10:FF:000001">
    <property type="entry name" value="Vitamin B12 ABC transporter permease BtuC"/>
    <property type="match status" value="1"/>
</dbReference>